<evidence type="ECO:0000256" key="4">
    <source>
        <dbReference type="ARBA" id="ARBA00023136"/>
    </source>
</evidence>
<dbReference type="PRINTS" id="PR01000">
    <property type="entry name" value="SREBPS2PTASE"/>
</dbReference>
<evidence type="ECO:0000256" key="6">
    <source>
        <dbReference type="SAM" id="Phobius"/>
    </source>
</evidence>
<dbReference type="PANTHER" id="PTHR13325">
    <property type="entry name" value="PROTEASE M50 MEMBRANE-BOUND TRANSCRIPTION FACTOR SITE 2 PROTEASE"/>
    <property type="match status" value="1"/>
</dbReference>
<evidence type="ECO:0000256" key="3">
    <source>
        <dbReference type="ARBA" id="ARBA00022989"/>
    </source>
</evidence>
<feature type="transmembrane region" description="Helical" evidence="6">
    <location>
        <begin position="135"/>
        <end position="156"/>
    </location>
</feature>
<dbReference type="InterPro" id="IPR001193">
    <property type="entry name" value="MBTPS2"/>
</dbReference>
<sequence length="513" mass="56374">MEGTQLPLLPCLYFLGLWALLNLAFYISKRVRASSATQQTRMELVSPLHLRFTTTVGWVHRLGALWWPPPWFYDLGIVCTFASMTLCTLFLLIAGAQILLALMGRLGLCCVEPTTGGPMWLRPVIPGVTLPNGHIWYYLLSLLFCAVVHELGHAFTATRASITVHSAGLFVIGLYPGAFVDLQKTELDRRPIREQLRVVCAGVWHNAVTALIAWLLMHSGLLLVLEHAGWSQIPDGVAVMDVAKQSPLHTTIPVFSTVYRVDDVWLAPADDGFGSSPIQRWTSVLMNSGTESLGFCASPRENLDDGLCCEMSQEFPLGESPHNDLFCFEHAASNNATMCFIIGDVLVRSRCSVDVDCNKGLMCVRPRAPFPTDSRVVRIYHRLSGRSKMAIYQGSPTRLWLDVSVSVLSPRWPYRLPIWSEHLVQYVLSFSLAFCLLNSLPAWHLDGDHALRLLLSNTVAGDCSLSLSGQAPDSVQSAPALGPVGLRIHSTTTAVATVLLGWCIVGSLGLLVL</sequence>
<dbReference type="InterPro" id="IPR008915">
    <property type="entry name" value="Peptidase_M50"/>
</dbReference>
<keyword evidence="2 6" id="KW-0812">Transmembrane</keyword>
<feature type="transmembrane region" description="Helical" evidence="6">
    <location>
        <begin position="162"/>
        <end position="182"/>
    </location>
</feature>
<feature type="transmembrane region" description="Helical" evidence="6">
    <location>
        <begin position="494"/>
        <end position="512"/>
    </location>
</feature>
<keyword evidence="4 6" id="KW-0472">Membrane</keyword>
<evidence type="ECO:0000256" key="2">
    <source>
        <dbReference type="ARBA" id="ARBA00022692"/>
    </source>
</evidence>
<evidence type="ECO:0000259" key="7">
    <source>
        <dbReference type="Pfam" id="PF02163"/>
    </source>
</evidence>
<protein>
    <recommendedName>
        <fullName evidence="5">Endopeptidase S2P</fullName>
    </recommendedName>
</protein>
<feature type="transmembrane region" description="Helical" evidence="6">
    <location>
        <begin position="203"/>
        <end position="225"/>
    </location>
</feature>
<comment type="subcellular location">
    <subcellularLocation>
        <location evidence="1">Endomembrane system</location>
        <topology evidence="1">Multi-pass membrane protein</topology>
    </subcellularLocation>
</comment>
<keyword evidence="9" id="KW-1185">Reference proteome</keyword>
<dbReference type="Pfam" id="PF02163">
    <property type="entry name" value="Peptidase_M50"/>
    <property type="match status" value="1"/>
</dbReference>
<evidence type="ECO:0000313" key="8">
    <source>
        <dbReference type="EMBL" id="KAJ1986116.1"/>
    </source>
</evidence>
<feature type="transmembrane region" description="Helical" evidence="6">
    <location>
        <begin position="73"/>
        <end position="96"/>
    </location>
</feature>
<organism evidence="8 9">
    <name type="scientific">Coemansia umbellata</name>
    <dbReference type="NCBI Taxonomy" id="1424467"/>
    <lineage>
        <taxon>Eukaryota</taxon>
        <taxon>Fungi</taxon>
        <taxon>Fungi incertae sedis</taxon>
        <taxon>Zoopagomycota</taxon>
        <taxon>Kickxellomycotina</taxon>
        <taxon>Kickxellomycetes</taxon>
        <taxon>Kickxellales</taxon>
        <taxon>Kickxellaceae</taxon>
        <taxon>Coemansia</taxon>
    </lineage>
</organism>
<dbReference type="Proteomes" id="UP001151295">
    <property type="component" value="Unassembled WGS sequence"/>
</dbReference>
<feature type="transmembrane region" description="Helical" evidence="6">
    <location>
        <begin position="6"/>
        <end position="27"/>
    </location>
</feature>
<accession>A0ABQ8PCV5</accession>
<evidence type="ECO:0000256" key="5">
    <source>
        <dbReference type="ARBA" id="ARBA00032658"/>
    </source>
</evidence>
<comment type="caution">
    <text evidence="8">The sequence shown here is derived from an EMBL/GenBank/DDBJ whole genome shotgun (WGS) entry which is preliminary data.</text>
</comment>
<proteinExistence type="predicted"/>
<name>A0ABQ8PCV5_9FUNG</name>
<dbReference type="EMBL" id="JANBQD010000195">
    <property type="protein sequence ID" value="KAJ1986116.1"/>
    <property type="molecule type" value="Genomic_DNA"/>
</dbReference>
<reference evidence="8" key="1">
    <citation type="submission" date="2022-07" db="EMBL/GenBank/DDBJ databases">
        <title>Phylogenomic reconstructions and comparative analyses of Kickxellomycotina fungi.</title>
        <authorList>
            <person name="Reynolds N.K."/>
            <person name="Stajich J.E."/>
            <person name="Barry K."/>
            <person name="Grigoriev I.V."/>
            <person name="Crous P."/>
            <person name="Smith M.E."/>
        </authorList>
    </citation>
    <scope>NUCLEOTIDE SEQUENCE</scope>
    <source>
        <strain evidence="8">BCRC 34882</strain>
    </source>
</reference>
<keyword evidence="3 6" id="KW-1133">Transmembrane helix</keyword>
<evidence type="ECO:0000256" key="1">
    <source>
        <dbReference type="ARBA" id="ARBA00004127"/>
    </source>
</evidence>
<dbReference type="PANTHER" id="PTHR13325:SF3">
    <property type="entry name" value="MEMBRANE-BOUND TRANSCRIPTION FACTOR SITE-2 PROTEASE"/>
    <property type="match status" value="1"/>
</dbReference>
<feature type="domain" description="Peptidase M50" evidence="7">
    <location>
        <begin position="137"/>
        <end position="458"/>
    </location>
</feature>
<evidence type="ECO:0000313" key="9">
    <source>
        <dbReference type="Proteomes" id="UP001151295"/>
    </source>
</evidence>
<feature type="transmembrane region" description="Helical" evidence="6">
    <location>
        <begin position="48"/>
        <end position="67"/>
    </location>
</feature>
<gene>
    <name evidence="8" type="ORF">EDC05_006417</name>
</gene>